<dbReference type="AlphaFoldDB" id="A0AAZ3RU61"/>
<accession>A0AAZ3RU61</accession>
<dbReference type="InterPro" id="IPR036397">
    <property type="entry name" value="RNaseH_sf"/>
</dbReference>
<dbReference type="GeneTree" id="ENSGT01150000286900"/>
<dbReference type="GO" id="GO:0003676">
    <property type="term" value="F:nucleic acid binding"/>
    <property type="evidence" value="ECO:0007669"/>
    <property type="project" value="InterPro"/>
</dbReference>
<dbReference type="PANTHER" id="PTHR23022">
    <property type="entry name" value="TRANSPOSABLE ELEMENT-RELATED"/>
    <property type="match status" value="1"/>
</dbReference>
<dbReference type="InterPro" id="IPR052338">
    <property type="entry name" value="Transposase_5"/>
</dbReference>
<keyword evidence="2" id="KW-1185">Reference proteome</keyword>
<dbReference type="Gene3D" id="3.30.420.10">
    <property type="entry name" value="Ribonuclease H-like superfamily/Ribonuclease H"/>
    <property type="match status" value="1"/>
</dbReference>
<reference evidence="2" key="1">
    <citation type="journal article" date="2018" name="PLoS ONE">
        <title>Chinook salmon (Oncorhynchus tshawytscha) genome and transcriptome.</title>
        <authorList>
            <person name="Christensen K.A."/>
            <person name="Leong J.S."/>
            <person name="Sakhrani D."/>
            <person name="Biagi C.A."/>
            <person name="Minkley D.R."/>
            <person name="Withler R.E."/>
            <person name="Rondeau E.B."/>
            <person name="Koop B.F."/>
            <person name="Devlin R.H."/>
        </authorList>
    </citation>
    <scope>NUCLEOTIDE SEQUENCE [LARGE SCALE GENOMIC DNA]</scope>
</reference>
<evidence type="ECO:0000313" key="2">
    <source>
        <dbReference type="Proteomes" id="UP000694402"/>
    </source>
</evidence>
<dbReference type="Proteomes" id="UP000694402">
    <property type="component" value="Unassembled WGS sequence"/>
</dbReference>
<proteinExistence type="predicted"/>
<dbReference type="PANTHER" id="PTHR23022:SF135">
    <property type="entry name" value="SI:DKEY-77F5.3"/>
    <property type="match status" value="1"/>
</dbReference>
<organism evidence="1 2">
    <name type="scientific">Oncorhynchus tshawytscha</name>
    <name type="common">Chinook salmon</name>
    <name type="synonym">Salmo tshawytscha</name>
    <dbReference type="NCBI Taxonomy" id="74940"/>
    <lineage>
        <taxon>Eukaryota</taxon>
        <taxon>Metazoa</taxon>
        <taxon>Chordata</taxon>
        <taxon>Craniata</taxon>
        <taxon>Vertebrata</taxon>
        <taxon>Euteleostomi</taxon>
        <taxon>Actinopterygii</taxon>
        <taxon>Neopterygii</taxon>
        <taxon>Teleostei</taxon>
        <taxon>Protacanthopterygii</taxon>
        <taxon>Salmoniformes</taxon>
        <taxon>Salmonidae</taxon>
        <taxon>Salmoninae</taxon>
        <taxon>Oncorhynchus</taxon>
    </lineage>
</organism>
<evidence type="ECO:0000313" key="1">
    <source>
        <dbReference type="Ensembl" id="ENSOTSP00005143770.1"/>
    </source>
</evidence>
<evidence type="ECO:0008006" key="3">
    <source>
        <dbReference type="Google" id="ProtNLM"/>
    </source>
</evidence>
<protein>
    <recommendedName>
        <fullName evidence="3">Transposase Tc1-like domain-containing protein</fullName>
    </recommendedName>
</protein>
<reference evidence="1" key="3">
    <citation type="submission" date="2025-09" db="UniProtKB">
        <authorList>
            <consortium name="Ensembl"/>
        </authorList>
    </citation>
    <scope>IDENTIFICATION</scope>
</reference>
<name>A0AAZ3RU61_ONCTS</name>
<sequence>MGFHGRAAAHKPKITMRNAKRRLEWCKVRRHWTLEQWKHFTIWQSDGRIWVWRTPGECYLPQCIVSTVKFGGGGIMVWGCISWFGLGPLVPVKGNLNGAAFNDILHDSVLPNLWQQFGEEPFLFQHDNAPVHKARSIQKCFFEIGVKELDWLAQSPDLNPIKTPLGRIKTTTASQA</sequence>
<dbReference type="Ensembl" id="ENSOTST00005149258.1">
    <property type="protein sequence ID" value="ENSOTSP00005143770.1"/>
    <property type="gene ID" value="ENSOTSG00005069346.1"/>
</dbReference>
<reference evidence="1" key="2">
    <citation type="submission" date="2025-08" db="UniProtKB">
        <authorList>
            <consortium name="Ensembl"/>
        </authorList>
    </citation>
    <scope>IDENTIFICATION</scope>
</reference>